<protein>
    <submittedName>
        <fullName evidence="2">Uncharacterized protein</fullName>
    </submittedName>
</protein>
<evidence type="ECO:0000313" key="3">
    <source>
        <dbReference type="Proteomes" id="UP001633002"/>
    </source>
</evidence>
<name>A0ABD3H1P0_9MARC</name>
<feature type="compositionally biased region" description="Gly residues" evidence="1">
    <location>
        <begin position="22"/>
        <end position="36"/>
    </location>
</feature>
<dbReference type="Proteomes" id="UP001633002">
    <property type="component" value="Unassembled WGS sequence"/>
</dbReference>
<reference evidence="2 3" key="1">
    <citation type="submission" date="2024-09" db="EMBL/GenBank/DDBJ databases">
        <title>Chromosome-scale assembly of Riccia sorocarpa.</title>
        <authorList>
            <person name="Paukszto L."/>
        </authorList>
    </citation>
    <scope>NUCLEOTIDE SEQUENCE [LARGE SCALE GENOMIC DNA]</scope>
    <source>
        <strain evidence="2">LP-2024</strain>
        <tissue evidence="2">Aerial parts of the thallus</tissue>
    </source>
</reference>
<keyword evidence="3" id="KW-1185">Reference proteome</keyword>
<feature type="region of interest" description="Disordered" evidence="1">
    <location>
        <begin position="13"/>
        <end position="65"/>
    </location>
</feature>
<organism evidence="2 3">
    <name type="scientific">Riccia sorocarpa</name>
    <dbReference type="NCBI Taxonomy" id="122646"/>
    <lineage>
        <taxon>Eukaryota</taxon>
        <taxon>Viridiplantae</taxon>
        <taxon>Streptophyta</taxon>
        <taxon>Embryophyta</taxon>
        <taxon>Marchantiophyta</taxon>
        <taxon>Marchantiopsida</taxon>
        <taxon>Marchantiidae</taxon>
        <taxon>Marchantiales</taxon>
        <taxon>Ricciaceae</taxon>
        <taxon>Riccia</taxon>
    </lineage>
</organism>
<comment type="caution">
    <text evidence="2">The sequence shown here is derived from an EMBL/GenBank/DDBJ whole genome shotgun (WGS) entry which is preliminary data.</text>
</comment>
<proteinExistence type="predicted"/>
<feature type="compositionally biased region" description="Acidic residues" evidence="1">
    <location>
        <begin position="45"/>
        <end position="65"/>
    </location>
</feature>
<dbReference type="AlphaFoldDB" id="A0ABD3H1P0"/>
<dbReference type="EMBL" id="JBJQOH010000006">
    <property type="protein sequence ID" value="KAL3685442.1"/>
    <property type="molecule type" value="Genomic_DNA"/>
</dbReference>
<accession>A0ABD3H1P0</accession>
<evidence type="ECO:0000313" key="2">
    <source>
        <dbReference type="EMBL" id="KAL3685442.1"/>
    </source>
</evidence>
<evidence type="ECO:0000256" key="1">
    <source>
        <dbReference type="SAM" id="MobiDB-lite"/>
    </source>
</evidence>
<gene>
    <name evidence="2" type="ORF">R1sor_003464</name>
</gene>
<sequence>MVVPHTVDEVILLEKDQVPGSAGTGGSEADDGGIGSIDGTKDPEGLDPEEEGAEAGEEEGTEDEQSLGEGIVAKGGAGPMQLSLGSDSGSELLLDKRGGIMAPMLRRTCQLLCICHAHLEIYSLSQLQSRLCTTSLDGLGFNTQQLKTLACTIRGVSASQRTELYPTDWIAEDGVRLNVRWRASEIYTRMIACRRSWQLGWFNSKWGLNWSLEEWERCWNFHAVKGLTQRHMCFLWRVVMDAFFVGKNTRRMGSKIFLVFTVGLELKKSHTRPGFARGGSGSGKRWHSRSGAASRFSFSWMVSL</sequence>